<feature type="transmembrane region" description="Helical" evidence="6">
    <location>
        <begin position="108"/>
        <end position="134"/>
    </location>
</feature>
<dbReference type="Gene3D" id="1.20.1740.10">
    <property type="entry name" value="Amino acid/polyamine transporter I"/>
    <property type="match status" value="1"/>
</dbReference>
<reference evidence="7 8" key="1">
    <citation type="submission" date="2024-09" db="EMBL/GenBank/DDBJ databases">
        <authorList>
            <person name="Sun Q."/>
            <person name="Mori K."/>
        </authorList>
    </citation>
    <scope>NUCLEOTIDE SEQUENCE [LARGE SCALE GENOMIC DNA]</scope>
    <source>
        <strain evidence="7 8">TISTR 1856</strain>
    </source>
</reference>
<dbReference type="Pfam" id="PF13520">
    <property type="entry name" value="AA_permease_2"/>
    <property type="match status" value="1"/>
</dbReference>
<evidence type="ECO:0000313" key="7">
    <source>
        <dbReference type="EMBL" id="MFB9377090.1"/>
    </source>
</evidence>
<dbReference type="PIRSF" id="PIRSF006060">
    <property type="entry name" value="AA_transporter"/>
    <property type="match status" value="1"/>
</dbReference>
<keyword evidence="3 6" id="KW-0812">Transmembrane</keyword>
<evidence type="ECO:0000256" key="6">
    <source>
        <dbReference type="SAM" id="Phobius"/>
    </source>
</evidence>
<feature type="transmembrane region" description="Helical" evidence="6">
    <location>
        <begin position="439"/>
        <end position="457"/>
    </location>
</feature>
<feature type="transmembrane region" description="Helical" evidence="6">
    <location>
        <begin position="305"/>
        <end position="335"/>
    </location>
</feature>
<feature type="transmembrane region" description="Helical" evidence="6">
    <location>
        <begin position="216"/>
        <end position="239"/>
    </location>
</feature>
<keyword evidence="5 6" id="KW-0472">Membrane</keyword>
<dbReference type="Proteomes" id="UP001589748">
    <property type="component" value="Unassembled WGS sequence"/>
</dbReference>
<feature type="transmembrane region" description="Helical" evidence="6">
    <location>
        <begin position="356"/>
        <end position="376"/>
    </location>
</feature>
<dbReference type="EMBL" id="JBHMDM010000004">
    <property type="protein sequence ID" value="MFB9377090.1"/>
    <property type="molecule type" value="Genomic_DNA"/>
</dbReference>
<keyword evidence="8" id="KW-1185">Reference proteome</keyword>
<feature type="transmembrane region" description="Helical" evidence="6">
    <location>
        <begin position="176"/>
        <end position="196"/>
    </location>
</feature>
<feature type="transmembrane region" description="Helical" evidence="6">
    <location>
        <begin position="251"/>
        <end position="273"/>
    </location>
</feature>
<dbReference type="InterPro" id="IPR050367">
    <property type="entry name" value="APC_superfamily"/>
</dbReference>
<feature type="transmembrane region" description="Helical" evidence="6">
    <location>
        <begin position="68"/>
        <end position="87"/>
    </location>
</feature>
<accession>A0ABV5LSQ0</accession>
<proteinExistence type="predicted"/>
<dbReference type="PANTHER" id="PTHR42770">
    <property type="entry name" value="AMINO ACID TRANSPORTER-RELATED"/>
    <property type="match status" value="1"/>
</dbReference>
<feature type="transmembrane region" description="Helical" evidence="6">
    <location>
        <begin position="41"/>
        <end position="62"/>
    </location>
</feature>
<evidence type="ECO:0000256" key="3">
    <source>
        <dbReference type="ARBA" id="ARBA00022692"/>
    </source>
</evidence>
<feature type="transmembrane region" description="Helical" evidence="6">
    <location>
        <begin position="382"/>
        <end position="407"/>
    </location>
</feature>
<dbReference type="RefSeq" id="WP_380135157.1">
    <property type="nucleotide sequence ID" value="NZ_JBHLUI010000003.1"/>
</dbReference>
<protein>
    <submittedName>
        <fullName evidence="7">APC family permease</fullName>
    </submittedName>
</protein>
<evidence type="ECO:0000256" key="5">
    <source>
        <dbReference type="ARBA" id="ARBA00023136"/>
    </source>
</evidence>
<gene>
    <name evidence="7" type="ORF">ACFFVI_08915</name>
</gene>
<sequence>MSATSAGPAGATGSGPAEPSGDLSAYGYTQELKRGLSLRNLVVYGMVFMVPIAPFSIFGGVFDASRGMVPLTYLIGFVAMIFTAVSYQQMSRAFPVAGSVYAYAGRGIAPPVGFLAGWAILLDYLLVPTLLYVIGANAMASVVPVVPQQVWIVAFVLLNTVVNLRGVETTARANLVFLAAQLLVLAVFVVLAVVAIQRGVNGAEWTTLPFYNPAEFSTPLVFTALSVAVLSFLGFDAISTMSEETTGGNRVVGRATILALCVVAFLFVLQTYLASLLHPGMTAFPDADASNNAFYDIGRMIAGPWLQVVIALAVAIGAAVANSLVAQAATSRLLFSMSRDRQLPAFLRHIDPVRRVPQRAILLVAGISLVLGLFFVGQINLLASLCNFGALSAFLLLHVSVVSHYLLRRRQKTYGVHLVVPVLGFAIIGYVLWNADVHAKVGGLVWLAIGCGVLLLLRRMGRSVSFEATDSLG</sequence>
<comment type="caution">
    <text evidence="7">The sequence shown here is derived from an EMBL/GenBank/DDBJ whole genome shotgun (WGS) entry which is preliminary data.</text>
</comment>
<keyword evidence="2" id="KW-1003">Cell membrane</keyword>
<keyword evidence="4 6" id="KW-1133">Transmembrane helix</keyword>
<evidence type="ECO:0000256" key="1">
    <source>
        <dbReference type="ARBA" id="ARBA00004651"/>
    </source>
</evidence>
<evidence type="ECO:0000256" key="2">
    <source>
        <dbReference type="ARBA" id="ARBA00022475"/>
    </source>
</evidence>
<name>A0ABV5LSQ0_9ACTN</name>
<organism evidence="7 8">
    <name type="scientific">Kineococcus gynurae</name>
    <dbReference type="NCBI Taxonomy" id="452979"/>
    <lineage>
        <taxon>Bacteria</taxon>
        <taxon>Bacillati</taxon>
        <taxon>Actinomycetota</taxon>
        <taxon>Actinomycetes</taxon>
        <taxon>Kineosporiales</taxon>
        <taxon>Kineosporiaceae</taxon>
        <taxon>Kineococcus</taxon>
    </lineage>
</organism>
<evidence type="ECO:0000256" key="4">
    <source>
        <dbReference type="ARBA" id="ARBA00022989"/>
    </source>
</evidence>
<dbReference type="PANTHER" id="PTHR42770:SF16">
    <property type="entry name" value="AMINO ACID PERMEASE"/>
    <property type="match status" value="1"/>
</dbReference>
<feature type="transmembrane region" description="Helical" evidence="6">
    <location>
        <begin position="414"/>
        <end position="433"/>
    </location>
</feature>
<dbReference type="InterPro" id="IPR002293">
    <property type="entry name" value="AA/rel_permease1"/>
</dbReference>
<feature type="transmembrane region" description="Helical" evidence="6">
    <location>
        <begin position="146"/>
        <end position="164"/>
    </location>
</feature>
<evidence type="ECO:0000313" key="8">
    <source>
        <dbReference type="Proteomes" id="UP001589748"/>
    </source>
</evidence>
<comment type="subcellular location">
    <subcellularLocation>
        <location evidence="1">Cell membrane</location>
        <topology evidence="1">Multi-pass membrane protein</topology>
    </subcellularLocation>
</comment>